<name>A0A9P9AF16_9PEZI</name>
<reference evidence="1" key="1">
    <citation type="journal article" date="2021" name="Nat. Commun.">
        <title>Genetic determinants of endophytism in the Arabidopsis root mycobiome.</title>
        <authorList>
            <person name="Mesny F."/>
            <person name="Miyauchi S."/>
            <person name="Thiergart T."/>
            <person name="Pickel B."/>
            <person name="Atanasova L."/>
            <person name="Karlsson M."/>
            <person name="Huettel B."/>
            <person name="Barry K.W."/>
            <person name="Haridas S."/>
            <person name="Chen C."/>
            <person name="Bauer D."/>
            <person name="Andreopoulos W."/>
            <person name="Pangilinan J."/>
            <person name="LaButti K."/>
            <person name="Riley R."/>
            <person name="Lipzen A."/>
            <person name="Clum A."/>
            <person name="Drula E."/>
            <person name="Henrissat B."/>
            <person name="Kohler A."/>
            <person name="Grigoriev I.V."/>
            <person name="Martin F.M."/>
            <person name="Hacquard S."/>
        </authorList>
    </citation>
    <scope>NUCLEOTIDE SEQUENCE</scope>
    <source>
        <strain evidence="1">MPI-SDFR-AT-0117</strain>
    </source>
</reference>
<evidence type="ECO:0000313" key="2">
    <source>
        <dbReference type="Proteomes" id="UP000770015"/>
    </source>
</evidence>
<proteinExistence type="predicted"/>
<dbReference type="AlphaFoldDB" id="A0A9P9AF16"/>
<evidence type="ECO:0000313" key="1">
    <source>
        <dbReference type="EMBL" id="KAH6695656.1"/>
    </source>
</evidence>
<dbReference type="EMBL" id="JAGSXJ010000002">
    <property type="protein sequence ID" value="KAH6695656.1"/>
    <property type="molecule type" value="Genomic_DNA"/>
</dbReference>
<accession>A0A9P9AF16</accession>
<sequence length="82" mass="9026">MSKNLVPRLVAFLRFYNIPFGYTVFDKMKFTIVVFGLFAAFAAAAPAPQPKGAKLETRQNCGPCISGTRTCYSGGFPHMVRC</sequence>
<dbReference type="Proteomes" id="UP000770015">
    <property type="component" value="Unassembled WGS sequence"/>
</dbReference>
<protein>
    <submittedName>
        <fullName evidence="1">Uncharacterized protein</fullName>
    </submittedName>
</protein>
<gene>
    <name evidence="1" type="ORF">F5X68DRAFT_227625</name>
</gene>
<comment type="caution">
    <text evidence="1">The sequence shown here is derived from an EMBL/GenBank/DDBJ whole genome shotgun (WGS) entry which is preliminary data.</text>
</comment>
<organism evidence="1 2">
    <name type="scientific">Plectosphaerella plurivora</name>
    <dbReference type="NCBI Taxonomy" id="936078"/>
    <lineage>
        <taxon>Eukaryota</taxon>
        <taxon>Fungi</taxon>
        <taxon>Dikarya</taxon>
        <taxon>Ascomycota</taxon>
        <taxon>Pezizomycotina</taxon>
        <taxon>Sordariomycetes</taxon>
        <taxon>Hypocreomycetidae</taxon>
        <taxon>Glomerellales</taxon>
        <taxon>Plectosphaerellaceae</taxon>
        <taxon>Plectosphaerella</taxon>
    </lineage>
</organism>
<keyword evidence="2" id="KW-1185">Reference proteome</keyword>